<evidence type="ECO:0000313" key="1">
    <source>
        <dbReference type="EMBL" id="PVU92721.1"/>
    </source>
</evidence>
<dbReference type="AlphaFoldDB" id="A0A2T9YK56"/>
<comment type="caution">
    <text evidence="1">The sequence shown here is derived from an EMBL/GenBank/DDBJ whole genome shotgun (WGS) entry which is preliminary data.</text>
</comment>
<reference evidence="1 2" key="1">
    <citation type="journal article" date="2018" name="MBio">
        <title>Comparative Genomics Reveals the Core Gene Toolbox for the Fungus-Insect Symbiosis.</title>
        <authorList>
            <person name="Wang Y."/>
            <person name="Stata M."/>
            <person name="Wang W."/>
            <person name="Stajich J.E."/>
            <person name="White M.M."/>
            <person name="Moncalvo J.M."/>
        </authorList>
    </citation>
    <scope>NUCLEOTIDE SEQUENCE [LARGE SCALE GENOMIC DNA]</scope>
    <source>
        <strain evidence="1 2">SWE-8-4</strain>
    </source>
</reference>
<proteinExistence type="predicted"/>
<evidence type="ECO:0000313" key="2">
    <source>
        <dbReference type="Proteomes" id="UP000245383"/>
    </source>
</evidence>
<gene>
    <name evidence="1" type="ORF">BB561_003641</name>
</gene>
<dbReference type="Proteomes" id="UP000245383">
    <property type="component" value="Unassembled WGS sequence"/>
</dbReference>
<organism evidence="1 2">
    <name type="scientific">Smittium simulii</name>
    <dbReference type="NCBI Taxonomy" id="133385"/>
    <lineage>
        <taxon>Eukaryota</taxon>
        <taxon>Fungi</taxon>
        <taxon>Fungi incertae sedis</taxon>
        <taxon>Zoopagomycota</taxon>
        <taxon>Kickxellomycotina</taxon>
        <taxon>Harpellomycetes</taxon>
        <taxon>Harpellales</taxon>
        <taxon>Legeriomycetaceae</taxon>
        <taxon>Smittium</taxon>
    </lineage>
</organism>
<name>A0A2T9YK56_9FUNG</name>
<protein>
    <submittedName>
        <fullName evidence="1">Uncharacterized protein</fullName>
    </submittedName>
</protein>
<keyword evidence="2" id="KW-1185">Reference proteome</keyword>
<dbReference type="EMBL" id="MBFR01000151">
    <property type="protein sequence ID" value="PVU92721.1"/>
    <property type="molecule type" value="Genomic_DNA"/>
</dbReference>
<accession>A0A2T9YK56</accession>
<sequence>MGKSRIKPIQIIADRAIRVIAGANRATAMIRLREDRLDTKSVQVKIKHMGIQYTGMAKAYTHRIVQGATRISINQLDSLQLLYSKLILGLNMVGKIRTKNSSISNINPSKVALEDIKKQKKFKERVSQDFLLRLGRPKIGNHASPFREGIYFRAEELGAPKNPPVGQVYQHRGLRSAIRRYRYSRALLTRKWIVPKPSTYIDTQNTKTNINIKYPNRNCDSSLAITTMVHDNSETSNIAPSVNPESIPKYETAMSNKFLALYILSGQATPDKRTKVFLQGIKNNINKHPEFSSSWPIKDLLGYIAFMGEKLPIKSNINCRVETHENYLELAEKYTTNQFKVTVFFLTFCIFPERTTKSELTATKTLVEYFSHADFTQPNSISKVKKARERFSMRNMILVSKDDSPKCKKMLKLM</sequence>